<dbReference type="EMBL" id="BKAL01000006">
    <property type="protein sequence ID" value="GEP69297.1"/>
    <property type="molecule type" value="Genomic_DNA"/>
</dbReference>
<sequence length="318" mass="33408">MTGYLLRRAAQGVFVLWAAFTLAFAILYLLPSDPVAIMASSGGEQSAVDPALLADLRAQYGLDRSAPAQYLDALRRAVRLDFGSSYQSGAPATQLILDVLPQTLQLTAAGLLLAVVLGVGLAVASTYPRARWVRHALASLPPLGVSLPVFWVGLMLVQLFSFRWSLLPAMGNDGPAGLVLPAVALAVPTSASIAQLLARSLRSTLTEPYIETARAKGAGRARVHLRHALRNASLPALTVLGVVVGQLLSGAVVTETVFSRAGLGRLTVSAVNTQDIPVVMAVVVFSALVFVVVALVTDLLYPLLDPRISLRQTSASAA</sequence>
<protein>
    <submittedName>
        <fullName evidence="9">Peptide ABC transporter permease</fullName>
    </submittedName>
</protein>
<dbReference type="InterPro" id="IPR045621">
    <property type="entry name" value="BPD_transp_1_N"/>
</dbReference>
<dbReference type="InterPro" id="IPR035906">
    <property type="entry name" value="MetI-like_sf"/>
</dbReference>
<keyword evidence="4 7" id="KW-0812">Transmembrane</keyword>
<keyword evidence="6 7" id="KW-0472">Membrane</keyword>
<dbReference type="PROSITE" id="PS50928">
    <property type="entry name" value="ABC_TM1"/>
    <property type="match status" value="1"/>
</dbReference>
<dbReference type="Proteomes" id="UP000321798">
    <property type="component" value="Unassembled WGS sequence"/>
</dbReference>
<feature type="transmembrane region" description="Helical" evidence="7">
    <location>
        <begin position="234"/>
        <end position="258"/>
    </location>
</feature>
<feature type="transmembrane region" description="Helical" evidence="7">
    <location>
        <begin position="104"/>
        <end position="124"/>
    </location>
</feature>
<dbReference type="GO" id="GO:0055085">
    <property type="term" value="P:transmembrane transport"/>
    <property type="evidence" value="ECO:0007669"/>
    <property type="project" value="InterPro"/>
</dbReference>
<dbReference type="SUPFAM" id="SSF161098">
    <property type="entry name" value="MetI-like"/>
    <property type="match status" value="1"/>
</dbReference>
<keyword evidence="2 7" id="KW-0813">Transport</keyword>
<evidence type="ECO:0000313" key="10">
    <source>
        <dbReference type="Proteomes" id="UP000321798"/>
    </source>
</evidence>
<comment type="similarity">
    <text evidence="7">Belongs to the binding-protein-dependent transport system permease family.</text>
</comment>
<proteinExistence type="inferred from homology"/>
<feature type="domain" description="ABC transmembrane type-1" evidence="8">
    <location>
        <begin position="100"/>
        <end position="301"/>
    </location>
</feature>
<dbReference type="Pfam" id="PF19300">
    <property type="entry name" value="BPD_transp_1_N"/>
    <property type="match status" value="1"/>
</dbReference>
<dbReference type="OrthoDB" id="9778910at2"/>
<gene>
    <name evidence="9" type="ORF">CSO01_20120</name>
</gene>
<keyword evidence="5 7" id="KW-1133">Transmembrane helix</keyword>
<feature type="transmembrane region" description="Helical" evidence="7">
    <location>
        <begin position="178"/>
        <end position="198"/>
    </location>
</feature>
<evidence type="ECO:0000256" key="4">
    <source>
        <dbReference type="ARBA" id="ARBA00022692"/>
    </source>
</evidence>
<dbReference type="CDD" id="cd06261">
    <property type="entry name" value="TM_PBP2"/>
    <property type="match status" value="1"/>
</dbReference>
<feature type="transmembrane region" description="Helical" evidence="7">
    <location>
        <begin position="12"/>
        <end position="30"/>
    </location>
</feature>
<comment type="subcellular location">
    <subcellularLocation>
        <location evidence="1 7">Cell membrane</location>
        <topology evidence="1 7">Multi-pass membrane protein</topology>
    </subcellularLocation>
</comment>
<dbReference type="PANTHER" id="PTHR43163:SF6">
    <property type="entry name" value="DIPEPTIDE TRANSPORT SYSTEM PERMEASE PROTEIN DPPB-RELATED"/>
    <property type="match status" value="1"/>
</dbReference>
<dbReference type="GO" id="GO:0005886">
    <property type="term" value="C:plasma membrane"/>
    <property type="evidence" value="ECO:0007669"/>
    <property type="project" value="UniProtKB-SubCell"/>
</dbReference>
<evidence type="ECO:0000256" key="3">
    <source>
        <dbReference type="ARBA" id="ARBA00022475"/>
    </source>
</evidence>
<dbReference type="PANTHER" id="PTHR43163">
    <property type="entry name" value="DIPEPTIDE TRANSPORT SYSTEM PERMEASE PROTEIN DPPB-RELATED"/>
    <property type="match status" value="1"/>
</dbReference>
<feature type="transmembrane region" description="Helical" evidence="7">
    <location>
        <begin position="145"/>
        <end position="166"/>
    </location>
</feature>
<dbReference type="Gene3D" id="1.10.3720.10">
    <property type="entry name" value="MetI-like"/>
    <property type="match status" value="1"/>
</dbReference>
<evidence type="ECO:0000313" key="9">
    <source>
        <dbReference type="EMBL" id="GEP69297.1"/>
    </source>
</evidence>
<evidence type="ECO:0000256" key="5">
    <source>
        <dbReference type="ARBA" id="ARBA00022989"/>
    </source>
</evidence>
<feature type="transmembrane region" description="Helical" evidence="7">
    <location>
        <begin position="278"/>
        <end position="301"/>
    </location>
</feature>
<keyword evidence="3" id="KW-1003">Cell membrane</keyword>
<evidence type="ECO:0000256" key="6">
    <source>
        <dbReference type="ARBA" id="ARBA00023136"/>
    </source>
</evidence>
<dbReference type="RefSeq" id="WP_146953037.1">
    <property type="nucleotide sequence ID" value="NZ_BAABBJ010000006.1"/>
</dbReference>
<dbReference type="AlphaFoldDB" id="A0A512PDK8"/>
<name>A0A512PDK8_9CELL</name>
<organism evidence="9 10">
    <name type="scientific">Cellulomonas soli</name>
    <dbReference type="NCBI Taxonomy" id="931535"/>
    <lineage>
        <taxon>Bacteria</taxon>
        <taxon>Bacillati</taxon>
        <taxon>Actinomycetota</taxon>
        <taxon>Actinomycetes</taxon>
        <taxon>Micrococcales</taxon>
        <taxon>Cellulomonadaceae</taxon>
        <taxon>Cellulomonas</taxon>
    </lineage>
</organism>
<reference evidence="9 10" key="1">
    <citation type="submission" date="2019-07" db="EMBL/GenBank/DDBJ databases">
        <title>Whole genome shotgun sequence of Cellulomonas soli NBRC 109434.</title>
        <authorList>
            <person name="Hosoyama A."/>
            <person name="Uohara A."/>
            <person name="Ohji S."/>
            <person name="Ichikawa N."/>
        </authorList>
    </citation>
    <scope>NUCLEOTIDE SEQUENCE [LARGE SCALE GENOMIC DNA]</scope>
    <source>
        <strain evidence="9 10">NBRC 109434</strain>
    </source>
</reference>
<accession>A0A512PDK8</accession>
<evidence type="ECO:0000256" key="2">
    <source>
        <dbReference type="ARBA" id="ARBA00022448"/>
    </source>
</evidence>
<keyword evidence="10" id="KW-1185">Reference proteome</keyword>
<evidence type="ECO:0000256" key="1">
    <source>
        <dbReference type="ARBA" id="ARBA00004651"/>
    </source>
</evidence>
<evidence type="ECO:0000256" key="7">
    <source>
        <dbReference type="RuleBase" id="RU363032"/>
    </source>
</evidence>
<dbReference type="InterPro" id="IPR000515">
    <property type="entry name" value="MetI-like"/>
</dbReference>
<dbReference type="Pfam" id="PF00528">
    <property type="entry name" value="BPD_transp_1"/>
    <property type="match status" value="1"/>
</dbReference>
<evidence type="ECO:0000259" key="8">
    <source>
        <dbReference type="PROSITE" id="PS50928"/>
    </source>
</evidence>
<comment type="caution">
    <text evidence="9">The sequence shown here is derived from an EMBL/GenBank/DDBJ whole genome shotgun (WGS) entry which is preliminary data.</text>
</comment>